<dbReference type="InterPro" id="IPR006094">
    <property type="entry name" value="Oxid_FAD_bind_N"/>
</dbReference>
<protein>
    <submittedName>
        <fullName evidence="3">FAD-binding oxidoreductase</fullName>
    </submittedName>
</protein>
<dbReference type="SUPFAM" id="SSF56176">
    <property type="entry name" value="FAD-binding/transporter-associated domain-like"/>
    <property type="match status" value="1"/>
</dbReference>
<organism evidence="3 4">
    <name type="scientific">Sediminicoccus rosea</name>
    <dbReference type="NCBI Taxonomy" id="1225128"/>
    <lineage>
        <taxon>Bacteria</taxon>
        <taxon>Pseudomonadati</taxon>
        <taxon>Pseudomonadota</taxon>
        <taxon>Alphaproteobacteria</taxon>
        <taxon>Acetobacterales</taxon>
        <taxon>Roseomonadaceae</taxon>
        <taxon>Sediminicoccus</taxon>
    </lineage>
</organism>
<evidence type="ECO:0000256" key="1">
    <source>
        <dbReference type="ARBA" id="ARBA00022827"/>
    </source>
</evidence>
<dbReference type="PANTHER" id="PTHR43762">
    <property type="entry name" value="L-GULONOLACTONE OXIDASE"/>
    <property type="match status" value="1"/>
</dbReference>
<reference evidence="3 4" key="1">
    <citation type="submission" date="2023-11" db="EMBL/GenBank/DDBJ databases">
        <title>Arctic aerobic anoxygenic photoheterotroph Sediminicoccus rosea KRV36 adapts its photosynthesis to long days of polar summer.</title>
        <authorList>
            <person name="Tomasch J."/>
            <person name="Kopejtka K."/>
            <person name="Bily T."/>
            <person name="Gardiner A.T."/>
            <person name="Gardian Z."/>
            <person name="Shivaramu S."/>
            <person name="Koblizek M."/>
            <person name="Engelhardt F."/>
            <person name="Kaftan D."/>
        </authorList>
    </citation>
    <scope>NUCLEOTIDE SEQUENCE [LARGE SCALE GENOMIC DNA]</scope>
    <source>
        <strain evidence="3 4">R-30</strain>
    </source>
</reference>
<dbReference type="RefSeq" id="WP_318651050.1">
    <property type="nucleotide sequence ID" value="NZ_CP137852.1"/>
</dbReference>
<keyword evidence="1" id="KW-0285">Flavoprotein</keyword>
<dbReference type="PROSITE" id="PS51387">
    <property type="entry name" value="FAD_PCMH"/>
    <property type="match status" value="1"/>
</dbReference>
<dbReference type="PANTHER" id="PTHR43762:SF1">
    <property type="entry name" value="D-ARABINONO-1,4-LACTONE OXIDASE"/>
    <property type="match status" value="1"/>
</dbReference>
<name>A0ABZ0PMX4_9PROT</name>
<dbReference type="InterPro" id="IPR010031">
    <property type="entry name" value="FAD_lactone_oxidase-like"/>
</dbReference>
<dbReference type="InterPro" id="IPR036318">
    <property type="entry name" value="FAD-bd_PCMH-like_sf"/>
</dbReference>
<dbReference type="InterPro" id="IPR016169">
    <property type="entry name" value="FAD-bd_PCMH_sub2"/>
</dbReference>
<dbReference type="Pfam" id="PF01565">
    <property type="entry name" value="FAD_binding_4"/>
    <property type="match status" value="1"/>
</dbReference>
<sequence>MSTARGLETSALTSWGRTLRAPQLVFAPSWRDELPGALRAAVAARPGHGVLPMGLRRSYGDSGLNPEGAVLLTPALDRTIAFDPATRLLRAEAGLSLAALLAWIVPRGFFLPVTPGTRHVTLGGAVANDVHGKNHHGAGTFGRWVRALGLLRSDGTALELRPGDPLLAATIGGLGLTGLVTWVELELLPIASSVMQVEDEVFEDLDGFFRLAEASAGWDYTVAWVDCLAKGAALGRGIFSRGRHAAAGGLRAVEPPGLLRMPMDAPGFALNRLTLGAFNALYLAMGRRRSGRVRQVPYLPFFYPLDGIAQWNRLYGRRGFFQYQSVVPPAAQREATRAMLTAIAQAGEGSFLAVLKTFGPLPSPGLLSFPMEGTTLALDFANRGAPTLALLARLDAIVREAGGRLYPAKDGRMPAAMFRAGYPAWEGFQEHMDPHFSSAFWRRVAQP</sequence>
<gene>
    <name evidence="3" type="ORF">R9Z33_09495</name>
</gene>
<keyword evidence="4" id="KW-1185">Reference proteome</keyword>
<dbReference type="Proteomes" id="UP001305521">
    <property type="component" value="Chromosome"/>
</dbReference>
<dbReference type="Gene3D" id="3.30.465.10">
    <property type="match status" value="1"/>
</dbReference>
<feature type="domain" description="FAD-binding PCMH-type" evidence="2">
    <location>
        <begin position="17"/>
        <end position="190"/>
    </location>
</feature>
<evidence type="ECO:0000313" key="3">
    <source>
        <dbReference type="EMBL" id="WPB87093.1"/>
    </source>
</evidence>
<dbReference type="EMBL" id="CP137852">
    <property type="protein sequence ID" value="WPB87093.1"/>
    <property type="molecule type" value="Genomic_DNA"/>
</dbReference>
<dbReference type="InterPro" id="IPR016166">
    <property type="entry name" value="FAD-bd_PCMH"/>
</dbReference>
<proteinExistence type="predicted"/>
<keyword evidence="1" id="KW-0274">FAD</keyword>
<evidence type="ECO:0000259" key="2">
    <source>
        <dbReference type="PROSITE" id="PS51387"/>
    </source>
</evidence>
<accession>A0ABZ0PMX4</accession>
<evidence type="ECO:0000313" key="4">
    <source>
        <dbReference type="Proteomes" id="UP001305521"/>
    </source>
</evidence>